<evidence type="ECO:0000313" key="3">
    <source>
        <dbReference type="Proteomes" id="UP000824120"/>
    </source>
</evidence>
<evidence type="ECO:0000256" key="1">
    <source>
        <dbReference type="ARBA" id="ARBA00022737"/>
    </source>
</evidence>
<gene>
    <name evidence="2" type="ORF">H5410_033890</name>
</gene>
<dbReference type="InterPro" id="IPR002885">
    <property type="entry name" value="PPR_rpt"/>
</dbReference>
<dbReference type="InterPro" id="IPR046960">
    <property type="entry name" value="PPR_At4g14850-like_plant"/>
</dbReference>
<keyword evidence="1" id="KW-0677">Repeat</keyword>
<evidence type="ECO:0000313" key="2">
    <source>
        <dbReference type="EMBL" id="KAG5602520.1"/>
    </source>
</evidence>
<dbReference type="GO" id="GO:0009451">
    <property type="term" value="P:RNA modification"/>
    <property type="evidence" value="ECO:0007669"/>
    <property type="project" value="InterPro"/>
</dbReference>
<dbReference type="InterPro" id="IPR011990">
    <property type="entry name" value="TPR-like_helical_dom_sf"/>
</dbReference>
<sequence>MWLCGECIESLQWNGRKRGFPIGLAMNGQVERSLDMFHEMKELMWTSCLLGACRHMGLVDEGRSFVDAMTRYYNVEPNIKNYVRMVDLLARSGLLKEAEKLIDSMPIAPDVATWGALLGACRKHGNSEMGERVGRKLLELQPDHDGFHVLLSNIYPSIGIGVVKAPGCSMIEPNGAVHELLAGDKSDK</sequence>
<proteinExistence type="predicted"/>
<comment type="caution">
    <text evidence="2">The sequence shown here is derived from an EMBL/GenBank/DDBJ whole genome shotgun (WGS) entry which is preliminary data.</text>
</comment>
<dbReference type="Gene3D" id="1.25.40.10">
    <property type="entry name" value="Tetratricopeptide repeat domain"/>
    <property type="match status" value="1"/>
</dbReference>
<dbReference type="AlphaFoldDB" id="A0A9J5YS24"/>
<name>A0A9J5YS24_SOLCO</name>
<reference evidence="2 3" key="1">
    <citation type="submission" date="2020-09" db="EMBL/GenBank/DDBJ databases">
        <title>De no assembly of potato wild relative species, Solanum commersonii.</title>
        <authorList>
            <person name="Cho K."/>
        </authorList>
    </citation>
    <scope>NUCLEOTIDE SEQUENCE [LARGE SCALE GENOMIC DNA]</scope>
    <source>
        <strain evidence="2">LZ3.2</strain>
        <tissue evidence="2">Leaf</tissue>
    </source>
</reference>
<organism evidence="2 3">
    <name type="scientific">Solanum commersonii</name>
    <name type="common">Commerson's wild potato</name>
    <name type="synonym">Commerson's nightshade</name>
    <dbReference type="NCBI Taxonomy" id="4109"/>
    <lineage>
        <taxon>Eukaryota</taxon>
        <taxon>Viridiplantae</taxon>
        <taxon>Streptophyta</taxon>
        <taxon>Embryophyta</taxon>
        <taxon>Tracheophyta</taxon>
        <taxon>Spermatophyta</taxon>
        <taxon>Magnoliopsida</taxon>
        <taxon>eudicotyledons</taxon>
        <taxon>Gunneridae</taxon>
        <taxon>Pentapetalae</taxon>
        <taxon>asterids</taxon>
        <taxon>lamiids</taxon>
        <taxon>Solanales</taxon>
        <taxon>Solanaceae</taxon>
        <taxon>Solanoideae</taxon>
        <taxon>Solaneae</taxon>
        <taxon>Solanum</taxon>
    </lineage>
</organism>
<dbReference type="GO" id="GO:0003723">
    <property type="term" value="F:RNA binding"/>
    <property type="evidence" value="ECO:0007669"/>
    <property type="project" value="InterPro"/>
</dbReference>
<dbReference type="OrthoDB" id="879807at2759"/>
<dbReference type="PANTHER" id="PTHR47926">
    <property type="entry name" value="PENTATRICOPEPTIDE REPEAT-CONTAINING PROTEIN"/>
    <property type="match status" value="1"/>
</dbReference>
<protein>
    <recommendedName>
        <fullName evidence="4">Pentatricopeptide repeat-containing protein</fullName>
    </recommendedName>
</protein>
<evidence type="ECO:0008006" key="4">
    <source>
        <dbReference type="Google" id="ProtNLM"/>
    </source>
</evidence>
<dbReference type="Proteomes" id="UP000824120">
    <property type="component" value="Chromosome 6"/>
</dbReference>
<dbReference type="EMBL" id="JACXVP010000006">
    <property type="protein sequence ID" value="KAG5602520.1"/>
    <property type="molecule type" value="Genomic_DNA"/>
</dbReference>
<accession>A0A9J5YS24</accession>
<dbReference type="Pfam" id="PF01535">
    <property type="entry name" value="PPR"/>
    <property type="match status" value="3"/>
</dbReference>
<keyword evidence="3" id="KW-1185">Reference proteome</keyword>
<dbReference type="PANTHER" id="PTHR47926:SF436">
    <property type="entry name" value="PENTATRICOPEPTIDE REPEAT-CONTAINING PROTEIN ELI1, CHLOROPLASTIC-LIKE ISOFORM X2"/>
    <property type="match status" value="1"/>
</dbReference>